<dbReference type="PANTHER" id="PTHR43318">
    <property type="entry name" value="UDP-N-ACETYLGLUCOSAMINE 4,6-DEHYDRATASE"/>
    <property type="match status" value="1"/>
</dbReference>
<sequence>MRLEKIPEELLLNTIIVSSTTVASFWILGVYKRIWRYASSNDLIVIFKATLLSVAASAFLIFLMSRLEEIPRSTIIIYWILLAAFSGGNRVVYRLIRDRTLSPIYNKNERIGVLLIGANDEAEAFIRATNKPDGPYHVIGILDNDKEKWGRTIREIN</sequence>
<dbReference type="PANTHER" id="PTHR43318:SF2">
    <property type="entry name" value="UDP-N-ACETYLGLUCOSAMINE 4,6-DEHYDRATASE (INVERTING)"/>
    <property type="match status" value="1"/>
</dbReference>
<dbReference type="InterPro" id="IPR051203">
    <property type="entry name" value="Polysaccharide_Synthase-Rel"/>
</dbReference>
<feature type="transmembrane region" description="Helical" evidence="1">
    <location>
        <begin position="43"/>
        <end position="63"/>
    </location>
</feature>
<evidence type="ECO:0000256" key="1">
    <source>
        <dbReference type="SAM" id="Phobius"/>
    </source>
</evidence>
<name>A0A382QK10_9ZZZZ</name>
<accession>A0A382QK10</accession>
<dbReference type="AlphaFoldDB" id="A0A382QK10"/>
<reference evidence="2" key="1">
    <citation type="submission" date="2018-05" db="EMBL/GenBank/DDBJ databases">
        <authorList>
            <person name="Lanie J.A."/>
            <person name="Ng W.-L."/>
            <person name="Kazmierczak K.M."/>
            <person name="Andrzejewski T.M."/>
            <person name="Davidsen T.M."/>
            <person name="Wayne K.J."/>
            <person name="Tettelin H."/>
            <person name="Glass J.I."/>
            <person name="Rusch D."/>
            <person name="Podicherti R."/>
            <person name="Tsui H.-C.T."/>
            <person name="Winkler M.E."/>
        </authorList>
    </citation>
    <scope>NUCLEOTIDE SEQUENCE</scope>
</reference>
<keyword evidence="1" id="KW-0472">Membrane</keyword>
<evidence type="ECO:0000313" key="2">
    <source>
        <dbReference type="EMBL" id="SVC85250.1"/>
    </source>
</evidence>
<proteinExistence type="predicted"/>
<protein>
    <recommendedName>
        <fullName evidence="3">Polysaccharide biosynthesis protein CapD-like domain-containing protein</fullName>
    </recommendedName>
</protein>
<dbReference type="Pfam" id="PF13727">
    <property type="entry name" value="CoA_binding_3"/>
    <property type="match status" value="1"/>
</dbReference>
<evidence type="ECO:0008006" key="3">
    <source>
        <dbReference type="Google" id="ProtNLM"/>
    </source>
</evidence>
<organism evidence="2">
    <name type="scientific">marine metagenome</name>
    <dbReference type="NCBI Taxonomy" id="408172"/>
    <lineage>
        <taxon>unclassified sequences</taxon>
        <taxon>metagenomes</taxon>
        <taxon>ecological metagenomes</taxon>
    </lineage>
</organism>
<dbReference type="Gene3D" id="3.40.50.720">
    <property type="entry name" value="NAD(P)-binding Rossmann-like Domain"/>
    <property type="match status" value="1"/>
</dbReference>
<dbReference type="EMBL" id="UINC01114734">
    <property type="protein sequence ID" value="SVC85250.1"/>
    <property type="molecule type" value="Genomic_DNA"/>
</dbReference>
<gene>
    <name evidence="2" type="ORF">METZ01_LOCUS338104</name>
</gene>
<feature type="transmembrane region" description="Helical" evidence="1">
    <location>
        <begin position="12"/>
        <end position="31"/>
    </location>
</feature>
<feature type="non-terminal residue" evidence="2">
    <location>
        <position position="157"/>
    </location>
</feature>
<keyword evidence="1" id="KW-1133">Transmembrane helix</keyword>
<keyword evidence="1" id="KW-0812">Transmembrane</keyword>
<feature type="transmembrane region" description="Helical" evidence="1">
    <location>
        <begin position="75"/>
        <end position="93"/>
    </location>
</feature>